<dbReference type="VEuPathDB" id="TriTrypDB:BSAL_02165"/>
<protein>
    <submittedName>
        <fullName evidence="1">Uncharacterized protein</fullName>
    </submittedName>
</protein>
<accession>A0A0S4JKP9</accession>
<sequence length="108" mass="11703">RPPSLLVLPQLLYARSDTNPRSNTTPLAPFTLPHSAASVNNLSFSLQGRLPMTHDPSHPVNGSFSFLAGATPPAVAHQRRIPAASEEQLEELTNLVEWACSEALVSRH</sequence>
<proteinExistence type="predicted"/>
<gene>
    <name evidence="1" type="ORF">BSAL_02165</name>
</gene>
<keyword evidence="2" id="KW-1185">Reference proteome</keyword>
<dbReference type="Proteomes" id="UP000051952">
    <property type="component" value="Unassembled WGS sequence"/>
</dbReference>
<evidence type="ECO:0000313" key="1">
    <source>
        <dbReference type="EMBL" id="CUG90819.1"/>
    </source>
</evidence>
<dbReference type="AlphaFoldDB" id="A0A0S4JKP9"/>
<reference evidence="2" key="1">
    <citation type="submission" date="2015-09" db="EMBL/GenBank/DDBJ databases">
        <authorList>
            <consortium name="Pathogen Informatics"/>
        </authorList>
    </citation>
    <scope>NUCLEOTIDE SEQUENCE [LARGE SCALE GENOMIC DNA]</scope>
    <source>
        <strain evidence="2">Lake Konstanz</strain>
    </source>
</reference>
<dbReference type="EMBL" id="CYKH01001867">
    <property type="protein sequence ID" value="CUG90819.1"/>
    <property type="molecule type" value="Genomic_DNA"/>
</dbReference>
<feature type="non-terminal residue" evidence="1">
    <location>
        <position position="1"/>
    </location>
</feature>
<name>A0A0S4JKP9_BODSA</name>
<organism evidence="1 2">
    <name type="scientific">Bodo saltans</name>
    <name type="common">Flagellated protozoan</name>
    <dbReference type="NCBI Taxonomy" id="75058"/>
    <lineage>
        <taxon>Eukaryota</taxon>
        <taxon>Discoba</taxon>
        <taxon>Euglenozoa</taxon>
        <taxon>Kinetoplastea</taxon>
        <taxon>Metakinetoplastina</taxon>
        <taxon>Eubodonida</taxon>
        <taxon>Bodonidae</taxon>
        <taxon>Bodo</taxon>
    </lineage>
</organism>
<evidence type="ECO:0000313" key="2">
    <source>
        <dbReference type="Proteomes" id="UP000051952"/>
    </source>
</evidence>